<name>A0ACC1J1F4_9FUNG</name>
<organism evidence="1 2">
    <name type="scientific">Linderina macrospora</name>
    <dbReference type="NCBI Taxonomy" id="4868"/>
    <lineage>
        <taxon>Eukaryota</taxon>
        <taxon>Fungi</taxon>
        <taxon>Fungi incertae sedis</taxon>
        <taxon>Zoopagomycota</taxon>
        <taxon>Kickxellomycotina</taxon>
        <taxon>Kickxellomycetes</taxon>
        <taxon>Kickxellales</taxon>
        <taxon>Kickxellaceae</taxon>
        <taxon>Linderina</taxon>
    </lineage>
</organism>
<accession>A0ACC1J1F4</accession>
<protein>
    <submittedName>
        <fullName evidence="1">Uncharacterized protein</fullName>
    </submittedName>
</protein>
<sequence length="350" mass="37963">MSSMSEKAPSSSQVAGTPTGPRRPSTPPHTRLHHVPPAGSQQADMNRRPPQGDEEAGRATKVENLLAGQRSFAVSPANNTGDHPQQQSTASPGATAGSSHNPDHAQKPSPLSATFAATNGQSQPGSQQPSVPSSPFAARQTFDGQADNGPQRTFNGQFSSQQTQFRRQRQHAATISEPMPPHGVMMRTTAQQPRNFQQQPQQQQQPFPRFEQQPPGQQETRPYHQHRPRQLSLVHHGGPHDQPRDQYETSFSRSTSHAGAHFGSAQPSPQAPYFAPNSAYGPRGPPQQLGPPQHPAYGPPPQFQSRASFSHVGPRMHSQRSLSPPLSSRGPMPPGRFDPNAPQRSPLPFP</sequence>
<dbReference type="EMBL" id="JANBPW010004920">
    <property type="protein sequence ID" value="KAJ1933791.1"/>
    <property type="molecule type" value="Genomic_DNA"/>
</dbReference>
<evidence type="ECO:0000313" key="1">
    <source>
        <dbReference type="EMBL" id="KAJ1933791.1"/>
    </source>
</evidence>
<comment type="caution">
    <text evidence="1">The sequence shown here is derived from an EMBL/GenBank/DDBJ whole genome shotgun (WGS) entry which is preliminary data.</text>
</comment>
<keyword evidence="2" id="KW-1185">Reference proteome</keyword>
<gene>
    <name evidence="1" type="ORF">FBU59_005912</name>
</gene>
<proteinExistence type="predicted"/>
<reference evidence="1" key="1">
    <citation type="submission" date="2022-07" db="EMBL/GenBank/DDBJ databases">
        <title>Phylogenomic reconstructions and comparative analyses of Kickxellomycotina fungi.</title>
        <authorList>
            <person name="Reynolds N.K."/>
            <person name="Stajich J.E."/>
            <person name="Barry K."/>
            <person name="Grigoriev I.V."/>
            <person name="Crous P."/>
            <person name="Smith M.E."/>
        </authorList>
    </citation>
    <scope>NUCLEOTIDE SEQUENCE</scope>
    <source>
        <strain evidence="1">NRRL 5244</strain>
    </source>
</reference>
<evidence type="ECO:0000313" key="2">
    <source>
        <dbReference type="Proteomes" id="UP001150603"/>
    </source>
</evidence>
<feature type="non-terminal residue" evidence="1">
    <location>
        <position position="350"/>
    </location>
</feature>
<dbReference type="Proteomes" id="UP001150603">
    <property type="component" value="Unassembled WGS sequence"/>
</dbReference>